<dbReference type="Proteomes" id="UP000728032">
    <property type="component" value="Unassembled WGS sequence"/>
</dbReference>
<accession>A0A7R9M3R6</accession>
<proteinExistence type="predicted"/>
<evidence type="ECO:0000259" key="1">
    <source>
        <dbReference type="SMART" id="SM00128"/>
    </source>
</evidence>
<dbReference type="GO" id="GO:0005886">
    <property type="term" value="C:plasma membrane"/>
    <property type="evidence" value="ECO:0007669"/>
    <property type="project" value="TreeGrafter"/>
</dbReference>
<dbReference type="GO" id="GO:0046856">
    <property type="term" value="P:phosphatidylinositol dephosphorylation"/>
    <property type="evidence" value="ECO:0007669"/>
    <property type="project" value="InterPro"/>
</dbReference>
<sequence length="304" mass="34788">MLTDLSIQMITWNVAMEQCQSDLIQLLGIETTGANGHQLADIYAIGLQEVPFETINTEIPTEHTWAKGFSKVLDQVGYSHLERAQMNGIILLVYAKSNKLSHFTSVQTDVTNIGRPEGSKGAVSVRLTVNGVSVCIVNSHFHPHDEYLEQRIANYNDIVDRQNILSHDYVLWMGDLNFRIDDMTADEVHDFVLNRRQSGDSFADLLEKDQLTRVRREGRVFREFSEAVPTFAPTYKFVPNSNEYDYKGRERSRKPAFTDRVLYRLKPDTNATQQLDLKQVSYKSHTQYIQSDHKPVSALFSLKL</sequence>
<dbReference type="AlphaFoldDB" id="A0A7R9M3R6"/>
<dbReference type="InterPro" id="IPR046985">
    <property type="entry name" value="IP5"/>
</dbReference>
<dbReference type="Gene3D" id="3.60.10.10">
    <property type="entry name" value="Endonuclease/exonuclease/phosphatase"/>
    <property type="match status" value="1"/>
</dbReference>
<dbReference type="PANTHER" id="PTHR11200">
    <property type="entry name" value="INOSITOL 5-PHOSPHATASE"/>
    <property type="match status" value="1"/>
</dbReference>
<reference evidence="2" key="1">
    <citation type="submission" date="2020-11" db="EMBL/GenBank/DDBJ databases">
        <authorList>
            <person name="Tran Van P."/>
        </authorList>
    </citation>
    <scope>NUCLEOTIDE SEQUENCE</scope>
</reference>
<dbReference type="InterPro" id="IPR036691">
    <property type="entry name" value="Endo/exonu/phosph_ase_sf"/>
</dbReference>
<evidence type="ECO:0000313" key="3">
    <source>
        <dbReference type="Proteomes" id="UP000728032"/>
    </source>
</evidence>
<dbReference type="SUPFAM" id="SSF56219">
    <property type="entry name" value="DNase I-like"/>
    <property type="match status" value="1"/>
</dbReference>
<evidence type="ECO:0000313" key="2">
    <source>
        <dbReference type="EMBL" id="CAD7652935.1"/>
    </source>
</evidence>
<keyword evidence="3" id="KW-1185">Reference proteome</keyword>
<dbReference type="InterPro" id="IPR000300">
    <property type="entry name" value="IPPc"/>
</dbReference>
<organism evidence="2">
    <name type="scientific">Oppiella nova</name>
    <dbReference type="NCBI Taxonomy" id="334625"/>
    <lineage>
        <taxon>Eukaryota</taxon>
        <taxon>Metazoa</taxon>
        <taxon>Ecdysozoa</taxon>
        <taxon>Arthropoda</taxon>
        <taxon>Chelicerata</taxon>
        <taxon>Arachnida</taxon>
        <taxon>Acari</taxon>
        <taxon>Acariformes</taxon>
        <taxon>Sarcoptiformes</taxon>
        <taxon>Oribatida</taxon>
        <taxon>Brachypylina</taxon>
        <taxon>Oppioidea</taxon>
        <taxon>Oppiidae</taxon>
        <taxon>Oppiella</taxon>
    </lineage>
</organism>
<dbReference type="GO" id="GO:0005737">
    <property type="term" value="C:cytoplasm"/>
    <property type="evidence" value="ECO:0007669"/>
    <property type="project" value="TreeGrafter"/>
</dbReference>
<gene>
    <name evidence="2" type="ORF">ONB1V03_LOCUS9593</name>
</gene>
<dbReference type="SMART" id="SM00128">
    <property type="entry name" value="IPPc"/>
    <property type="match status" value="1"/>
</dbReference>
<dbReference type="GO" id="GO:0001726">
    <property type="term" value="C:ruffle"/>
    <property type="evidence" value="ECO:0007669"/>
    <property type="project" value="TreeGrafter"/>
</dbReference>
<dbReference type="GO" id="GO:0004439">
    <property type="term" value="F:phosphatidylinositol-4,5-bisphosphate 5-phosphatase activity"/>
    <property type="evidence" value="ECO:0007669"/>
    <property type="project" value="TreeGrafter"/>
</dbReference>
<dbReference type="OrthoDB" id="62798at2759"/>
<dbReference type="Pfam" id="PF22669">
    <property type="entry name" value="Exo_endo_phos2"/>
    <property type="match status" value="1"/>
</dbReference>
<dbReference type="EMBL" id="OC920908">
    <property type="protein sequence ID" value="CAD7652935.1"/>
    <property type="molecule type" value="Genomic_DNA"/>
</dbReference>
<protein>
    <recommendedName>
        <fullName evidence="1">Inositol polyphosphate-related phosphatase domain-containing protein</fullName>
    </recommendedName>
</protein>
<feature type="domain" description="Inositol polyphosphate-related phosphatase" evidence="1">
    <location>
        <begin position="3"/>
        <end position="304"/>
    </location>
</feature>
<dbReference type="PANTHER" id="PTHR11200:SF275">
    <property type="entry name" value="LD06095P"/>
    <property type="match status" value="1"/>
</dbReference>
<dbReference type="EMBL" id="CAJPVJ010006083">
    <property type="protein sequence ID" value="CAG2170122.1"/>
    <property type="molecule type" value="Genomic_DNA"/>
</dbReference>
<name>A0A7R9M3R6_9ACAR</name>